<dbReference type="STRING" id="1314790.A0A1Y1XD17"/>
<evidence type="ECO:0000313" key="2">
    <source>
        <dbReference type="EMBL" id="ORX83638.1"/>
    </source>
</evidence>
<name>A0A1Y1XD17_9FUNG</name>
<dbReference type="Proteomes" id="UP000193498">
    <property type="component" value="Unassembled WGS sequence"/>
</dbReference>
<reference evidence="2 3" key="1">
    <citation type="submission" date="2016-07" db="EMBL/GenBank/DDBJ databases">
        <title>Pervasive Adenine N6-methylation of Active Genes in Fungi.</title>
        <authorList>
            <consortium name="DOE Joint Genome Institute"/>
            <person name="Mondo S.J."/>
            <person name="Dannebaum R.O."/>
            <person name="Kuo R.C."/>
            <person name="Labutti K."/>
            <person name="Haridas S."/>
            <person name="Kuo A."/>
            <person name="Salamov A."/>
            <person name="Ahrendt S.R."/>
            <person name="Lipzen A."/>
            <person name="Sullivan W."/>
            <person name="Andreopoulos W.B."/>
            <person name="Clum A."/>
            <person name="Lindquist E."/>
            <person name="Daum C."/>
            <person name="Ramamoorthy G.K."/>
            <person name="Gryganskyi A."/>
            <person name="Culley D."/>
            <person name="Magnuson J.K."/>
            <person name="James T.Y."/>
            <person name="O'Malley M.A."/>
            <person name="Stajich J.E."/>
            <person name="Spatafora J.W."/>
            <person name="Visel A."/>
            <person name="Grigoriev I.V."/>
        </authorList>
    </citation>
    <scope>NUCLEOTIDE SEQUENCE [LARGE SCALE GENOMIC DNA]</scope>
    <source>
        <strain evidence="2 3">CBS 931.73</strain>
    </source>
</reference>
<dbReference type="OrthoDB" id="2395160at2759"/>
<comment type="caution">
    <text evidence="2">The sequence shown here is derived from an EMBL/GenBank/DDBJ whole genome shotgun (WGS) entry which is preliminary data.</text>
</comment>
<dbReference type="PANTHER" id="PTHR40124:SF1">
    <property type="entry name" value="DISAGGREGATASE RELATED REPEAT PROTEIN"/>
    <property type="match status" value="1"/>
</dbReference>
<proteinExistence type="predicted"/>
<protein>
    <recommendedName>
        <fullName evidence="1">Polysaccharide lyase 14 domain-containing protein</fullName>
    </recommendedName>
</protein>
<dbReference type="Pfam" id="PF21294">
    <property type="entry name" value="Polysacc_lyase_14"/>
    <property type="match status" value="1"/>
</dbReference>
<dbReference type="EMBL" id="MCFE01000636">
    <property type="protein sequence ID" value="ORX83638.1"/>
    <property type="molecule type" value="Genomic_DNA"/>
</dbReference>
<evidence type="ECO:0000313" key="3">
    <source>
        <dbReference type="Proteomes" id="UP000193498"/>
    </source>
</evidence>
<dbReference type="PANTHER" id="PTHR40124">
    <property type="match status" value="1"/>
</dbReference>
<sequence>MDPGNRSTWDLYDHPPNLKRLSVVQNPLSTGSEQVFKVEYPRGSYSPAGSHDSGGVHFYTKPFGHRMFKKAMLSYDIGFPYDFIWVEGGKLPGVFAGDPSHGCSGGRESNGINCFSTRLMWRANGVGEVYDYLPRQENGFCSQEHVVCNEAYGTSLGRDFKFGRGWNQVQLFVQVNDPDQNNGIVELYLNNTLVYKSDTLRYRNTDDLGVSYFMFSSFFGGSEPRFATPVNTQTYFRNIQLSVGEEIKHEHW</sequence>
<keyword evidence="3" id="KW-1185">Reference proteome</keyword>
<gene>
    <name evidence="2" type="ORF">K493DRAFT_239879</name>
</gene>
<dbReference type="InParanoid" id="A0A1Y1XD17"/>
<evidence type="ECO:0000259" key="1">
    <source>
        <dbReference type="Pfam" id="PF21294"/>
    </source>
</evidence>
<dbReference type="AlphaFoldDB" id="A0A1Y1XD17"/>
<organism evidence="2 3">
    <name type="scientific">Basidiobolus meristosporus CBS 931.73</name>
    <dbReference type="NCBI Taxonomy" id="1314790"/>
    <lineage>
        <taxon>Eukaryota</taxon>
        <taxon>Fungi</taxon>
        <taxon>Fungi incertae sedis</taxon>
        <taxon>Zoopagomycota</taxon>
        <taxon>Entomophthoromycotina</taxon>
        <taxon>Basidiobolomycetes</taxon>
        <taxon>Basidiobolales</taxon>
        <taxon>Basidiobolaceae</taxon>
        <taxon>Basidiobolus</taxon>
    </lineage>
</organism>
<dbReference type="InterPro" id="IPR048958">
    <property type="entry name" value="Polysacc_lyase_14"/>
</dbReference>
<feature type="domain" description="Polysaccharide lyase 14" evidence="1">
    <location>
        <begin position="32"/>
        <end position="239"/>
    </location>
</feature>
<dbReference type="Gene3D" id="2.60.120.200">
    <property type="match status" value="1"/>
</dbReference>
<accession>A0A1Y1XD17</accession>